<protein>
    <submittedName>
        <fullName evidence="1">Uncharacterized protein</fullName>
    </submittedName>
</protein>
<gene>
    <name evidence="1" type="ORF">N8T08_009288</name>
</gene>
<organism evidence="1 2">
    <name type="scientific">Aspergillus melleus</name>
    <dbReference type="NCBI Taxonomy" id="138277"/>
    <lineage>
        <taxon>Eukaryota</taxon>
        <taxon>Fungi</taxon>
        <taxon>Dikarya</taxon>
        <taxon>Ascomycota</taxon>
        <taxon>Pezizomycotina</taxon>
        <taxon>Eurotiomycetes</taxon>
        <taxon>Eurotiomycetidae</taxon>
        <taxon>Eurotiales</taxon>
        <taxon>Aspergillaceae</taxon>
        <taxon>Aspergillus</taxon>
        <taxon>Aspergillus subgen. Circumdati</taxon>
    </lineage>
</organism>
<accession>A0ACC3AUD5</accession>
<reference evidence="1 2" key="1">
    <citation type="journal article" date="2023" name="ACS Omega">
        <title>Identification of the Neoaspergillic Acid Biosynthesis Gene Cluster by Establishing an In Vitro CRISPR-Ribonucleoprotein Genetic System in Aspergillus melleus.</title>
        <authorList>
            <person name="Yuan B."/>
            <person name="Grau M.F."/>
            <person name="Murata R.M."/>
            <person name="Torok T."/>
            <person name="Venkateswaran K."/>
            <person name="Stajich J.E."/>
            <person name="Wang C.C.C."/>
        </authorList>
    </citation>
    <scope>NUCLEOTIDE SEQUENCE [LARGE SCALE GENOMIC DNA]</scope>
    <source>
        <strain evidence="1 2">IMV 1140</strain>
    </source>
</reference>
<proteinExistence type="predicted"/>
<keyword evidence="2" id="KW-1185">Reference proteome</keyword>
<sequence>MSTLIPSAPQLSRQKPSGASATVSKPAIHSSELQSTGSPSILPTSLNSAQSLSVSGPLNSPHGTVHRTKSTEHGTPLSSSLSSHLTPTTPSSPTGSVTTSTTAHSPKSPAPTTISTSLSVGVVGLLPGELSSGASLSVLPDPAETTNLTHLKSVATGSILNIGKPSVSLPTGFSTTAPFPGESTSQSSSSAQTQKMPPPSNGDNLPTGTATTISGSAQKEPSSVISSQLPISNKNTATSVSDPVIVIVTPGQSTSWTNTWLHVSDSTSTSSQSSSVIATTTSHTTLRPSGTIAIPAIPTGPSRDPETSNSEPTAPHTHSRLSKGTDTATTIHAISTVTKVVTVPASDEPEAPAPTETKDPKTTQEPKATATQNQTEKASDIPNPPPTSRKTKPTAETGVPATESSITSVAQPTRVIDDALLRGLQVVPVTPQGFITVTETKTETTTKTKTETETETETQTVYMNPTFTMTADS</sequence>
<dbReference type="Proteomes" id="UP001177260">
    <property type="component" value="Unassembled WGS sequence"/>
</dbReference>
<comment type="caution">
    <text evidence="1">The sequence shown here is derived from an EMBL/GenBank/DDBJ whole genome shotgun (WGS) entry which is preliminary data.</text>
</comment>
<name>A0ACC3AUD5_9EURO</name>
<evidence type="ECO:0000313" key="2">
    <source>
        <dbReference type="Proteomes" id="UP001177260"/>
    </source>
</evidence>
<evidence type="ECO:0000313" key="1">
    <source>
        <dbReference type="EMBL" id="KAK1141249.1"/>
    </source>
</evidence>
<dbReference type="EMBL" id="JAOPJF010000067">
    <property type="protein sequence ID" value="KAK1141249.1"/>
    <property type="molecule type" value="Genomic_DNA"/>
</dbReference>